<dbReference type="OrthoDB" id="9806651at2"/>
<dbReference type="PROSITE" id="PS51192">
    <property type="entry name" value="HELICASE_ATP_BIND_1"/>
    <property type="match status" value="1"/>
</dbReference>
<reference evidence="20 21" key="1">
    <citation type="submission" date="2014-11" db="EMBL/GenBank/DDBJ databases">
        <title>Pan-genome of Gallibacterium spp.</title>
        <authorList>
            <person name="Kudirkiene E."/>
            <person name="Bojesen A.M."/>
        </authorList>
    </citation>
    <scope>NUCLEOTIDE SEQUENCE [LARGE SCALE GENOMIC DNA]</scope>
    <source>
        <strain evidence="20 21">F150</strain>
    </source>
</reference>
<evidence type="ECO:0000256" key="8">
    <source>
        <dbReference type="ARBA" id="ARBA00022881"/>
    </source>
</evidence>
<dbReference type="GO" id="GO:0016887">
    <property type="term" value="F:ATP hydrolysis activity"/>
    <property type="evidence" value="ECO:0007669"/>
    <property type="project" value="InterPro"/>
</dbReference>
<keyword evidence="3 13" id="KW-0963">Cytoplasm</keyword>
<dbReference type="Pfam" id="PF12344">
    <property type="entry name" value="UvrB"/>
    <property type="match status" value="1"/>
</dbReference>
<evidence type="ECO:0000256" key="9">
    <source>
        <dbReference type="ARBA" id="ARBA00023204"/>
    </source>
</evidence>
<dbReference type="InterPro" id="IPR036876">
    <property type="entry name" value="UVR_dom_sf"/>
</dbReference>
<dbReference type="InterPro" id="IPR004807">
    <property type="entry name" value="UvrB"/>
</dbReference>
<comment type="subunit">
    <text evidence="11 13 14">Forms a heterotetramer with UvrA during the search for lesions. Interacts with UvrC in an incision complex.</text>
</comment>
<dbReference type="PROSITE" id="PS51194">
    <property type="entry name" value="HELICASE_CTER"/>
    <property type="match status" value="1"/>
</dbReference>
<dbReference type="GO" id="GO:0009381">
    <property type="term" value="F:excinuclease ABC activity"/>
    <property type="evidence" value="ECO:0007669"/>
    <property type="project" value="UniProtKB-UniRule"/>
</dbReference>
<dbReference type="InterPro" id="IPR001650">
    <property type="entry name" value="Helicase_C-like"/>
</dbReference>
<dbReference type="Pfam" id="PF04851">
    <property type="entry name" value="ResIII"/>
    <property type="match status" value="1"/>
</dbReference>
<protein>
    <recommendedName>
        <fullName evidence="12 13">UvrABC system protein B</fullName>
        <shortName evidence="13">Protein UvrB</shortName>
    </recommendedName>
    <alternativeName>
        <fullName evidence="13">Excinuclease ABC subunit B</fullName>
    </alternativeName>
</protein>
<evidence type="ECO:0000256" key="10">
    <source>
        <dbReference type="ARBA" id="ARBA00023236"/>
    </source>
</evidence>
<feature type="short sequence motif" description="Beta-hairpin" evidence="13">
    <location>
        <begin position="95"/>
        <end position="118"/>
    </location>
</feature>
<dbReference type="Proteomes" id="UP000092649">
    <property type="component" value="Unassembled WGS sequence"/>
</dbReference>
<evidence type="ECO:0000259" key="19">
    <source>
        <dbReference type="PROSITE" id="PS51194"/>
    </source>
</evidence>
<evidence type="ECO:0000313" key="21">
    <source>
        <dbReference type="Proteomes" id="UP000092649"/>
    </source>
</evidence>
<evidence type="ECO:0000256" key="12">
    <source>
        <dbReference type="ARBA" id="ARBA00029504"/>
    </source>
</evidence>
<evidence type="ECO:0000256" key="4">
    <source>
        <dbReference type="ARBA" id="ARBA00022741"/>
    </source>
</evidence>
<evidence type="ECO:0000256" key="13">
    <source>
        <dbReference type="HAMAP-Rule" id="MF_00204"/>
    </source>
</evidence>
<name>A0A1A7P374_9PAST</name>
<feature type="coiled-coil region" evidence="15">
    <location>
        <begin position="631"/>
        <end position="677"/>
    </location>
</feature>
<dbReference type="AlphaFoldDB" id="A0A1A7P374"/>
<dbReference type="SMART" id="SM00490">
    <property type="entry name" value="HELICc"/>
    <property type="match status" value="1"/>
</dbReference>
<keyword evidence="10 13" id="KW-0742">SOS response</keyword>
<keyword evidence="4 13" id="KW-0547">Nucleotide-binding</keyword>
<proteinExistence type="inferred from homology"/>
<evidence type="ECO:0000256" key="16">
    <source>
        <dbReference type="SAM" id="MobiDB-lite"/>
    </source>
</evidence>
<evidence type="ECO:0000256" key="14">
    <source>
        <dbReference type="RuleBase" id="RU003587"/>
    </source>
</evidence>
<dbReference type="SMART" id="SM00487">
    <property type="entry name" value="DEXDc"/>
    <property type="match status" value="1"/>
</dbReference>
<dbReference type="InterPro" id="IPR001943">
    <property type="entry name" value="UVR_dom"/>
</dbReference>
<comment type="similarity">
    <text evidence="2 13 14">Belongs to the UvrB family.</text>
</comment>
<dbReference type="SUPFAM" id="SSF46600">
    <property type="entry name" value="C-terminal UvrC-binding domain of UvrB"/>
    <property type="match status" value="1"/>
</dbReference>
<feature type="region of interest" description="Disordered" evidence="16">
    <location>
        <begin position="602"/>
        <end position="631"/>
    </location>
</feature>
<dbReference type="GO" id="GO:0005737">
    <property type="term" value="C:cytoplasm"/>
    <property type="evidence" value="ECO:0007669"/>
    <property type="project" value="UniProtKB-SubCell"/>
</dbReference>
<dbReference type="NCBIfam" id="TIGR00631">
    <property type="entry name" value="uvrb"/>
    <property type="match status" value="1"/>
</dbReference>
<keyword evidence="15" id="KW-0175">Coiled coil</keyword>
<dbReference type="GO" id="GO:0005524">
    <property type="term" value="F:ATP binding"/>
    <property type="evidence" value="ECO:0007669"/>
    <property type="project" value="UniProtKB-UniRule"/>
</dbReference>
<feature type="binding site" evidence="13">
    <location>
        <begin position="42"/>
        <end position="49"/>
    </location>
    <ligand>
        <name>ATP</name>
        <dbReference type="ChEBI" id="CHEBI:30616"/>
    </ligand>
</feature>
<evidence type="ECO:0000256" key="5">
    <source>
        <dbReference type="ARBA" id="ARBA00022763"/>
    </source>
</evidence>
<evidence type="ECO:0000256" key="7">
    <source>
        <dbReference type="ARBA" id="ARBA00022840"/>
    </source>
</evidence>
<dbReference type="GO" id="GO:0009380">
    <property type="term" value="C:excinuclease repair complex"/>
    <property type="evidence" value="ECO:0007669"/>
    <property type="project" value="InterPro"/>
</dbReference>
<evidence type="ECO:0000256" key="11">
    <source>
        <dbReference type="ARBA" id="ARBA00026033"/>
    </source>
</evidence>
<dbReference type="GO" id="GO:0003677">
    <property type="term" value="F:DNA binding"/>
    <property type="evidence" value="ECO:0007669"/>
    <property type="project" value="UniProtKB-UniRule"/>
</dbReference>
<accession>A0A1A7P374</accession>
<comment type="domain">
    <text evidence="13">The beta-hairpin motif is involved in DNA binding.</text>
</comment>
<dbReference type="FunFam" id="3.40.50.300:FF:000257">
    <property type="entry name" value="UvrABC system protein B"/>
    <property type="match status" value="1"/>
</dbReference>
<feature type="domain" description="UVR" evidence="17">
    <location>
        <begin position="635"/>
        <end position="670"/>
    </location>
</feature>
<dbReference type="HAMAP" id="MF_00204">
    <property type="entry name" value="UvrB"/>
    <property type="match status" value="1"/>
</dbReference>
<dbReference type="EMBL" id="JTJL01000003">
    <property type="protein sequence ID" value="OBW96181.1"/>
    <property type="molecule type" value="Genomic_DNA"/>
</dbReference>
<comment type="function">
    <text evidence="13">The UvrABC repair system catalyzes the recognition and processing of DNA lesions. A damage recognition complex composed of 2 UvrA and 2 UvrB subunits scans DNA for abnormalities. Upon binding of the UvrA(2)B(2) complex to a putative damaged site, the DNA wraps around one UvrB monomer. DNA wrap is dependent on ATP binding by UvrB and probably causes local melting of the DNA helix, facilitating insertion of UvrB beta-hairpin between the DNA strands. Then UvrB probes one DNA strand for the presence of a lesion. If a lesion is found the UvrA subunits dissociate and the UvrB-DNA preincision complex is formed. This complex is subsequently bound by UvrC and the second UvrB is released. If no lesion is found, the DNA wraps around the other UvrB subunit that will check the other stand for damage.</text>
</comment>
<gene>
    <name evidence="13" type="primary">uvrB</name>
    <name evidence="20" type="ORF">QS62_00880</name>
</gene>
<evidence type="ECO:0000256" key="1">
    <source>
        <dbReference type="ARBA" id="ARBA00004496"/>
    </source>
</evidence>
<dbReference type="PANTHER" id="PTHR24029:SF0">
    <property type="entry name" value="UVRABC SYSTEM PROTEIN B"/>
    <property type="match status" value="1"/>
</dbReference>
<dbReference type="CDD" id="cd17916">
    <property type="entry name" value="DEXHc_UvrB"/>
    <property type="match status" value="1"/>
</dbReference>
<dbReference type="Gene3D" id="3.40.50.300">
    <property type="entry name" value="P-loop containing nucleotide triphosphate hydrolases"/>
    <property type="match status" value="3"/>
</dbReference>
<dbReference type="Pfam" id="PF00271">
    <property type="entry name" value="Helicase_C"/>
    <property type="match status" value="1"/>
</dbReference>
<dbReference type="PROSITE" id="PS50151">
    <property type="entry name" value="UVR"/>
    <property type="match status" value="1"/>
</dbReference>
<dbReference type="InterPro" id="IPR014001">
    <property type="entry name" value="Helicase_ATP-bd"/>
</dbReference>
<keyword evidence="5 13" id="KW-0227">DNA damage</keyword>
<sequence length="677" mass="77273">MKKNSKPFILHSDFKPSGDQPAAIAKLVENLNDGLAHQTLLGVTGSGKTFTIANVIAQLNRPAMIFAPNKTLAAQLYAEMKAFFPENAVEYFVSYYDYYQPEAYVPASDTFIEKDASINDQIEQMRLSATKSFLERRDTIVVTSVSAIYGLGDPDSYLKMMLHLQTGDLIDQRQILSHLAALQYTRNDQAFQRGTFRVHGDVIDIFPAESDDVALRVELFDEEIERLSLFDPLTNHSLGAVPRYTVYPKTHYVTPRERILEAIEQIKVELAERREYFIKEHKLLEEQRITQRTQFDIEMMNELGYCSGIENYSRYLSGRKEGEPPPTLFDYIPSDGLLIIDESHVTVPQIGGMYRGDRSRKETLVEYGFRLPSALDNRPLRFEEFERLAPQTIYVSATPGPYELEKSGDEIIDQVVRPTGLLDPEIEVRPVATQVDDLLSEIRLRVEKNERVLVTTLTKKMAEDLTDYLAEHGVLVRYLHSDIDTVERVEIIRDLRAGEFDVLVGINLLREGLDMPEVSLVAILDADKEGFLRSERSLIQTIGRAARNLAGKAILYADHITPSMQRAIEETERRRQKQQAYNEEHGIVPKALNKKIGEILDIGQSPNQKGKKQRVNKAAEPQASYAPLDNAKDLQKEIKRLEQQMYKFAQDLEFEKAAQTRDQLHALRERFMQLQGD</sequence>
<dbReference type="PANTHER" id="PTHR24029">
    <property type="entry name" value="UVRABC SYSTEM PROTEIN B"/>
    <property type="match status" value="1"/>
</dbReference>
<keyword evidence="9 13" id="KW-0234">DNA repair</keyword>
<evidence type="ECO:0000256" key="15">
    <source>
        <dbReference type="SAM" id="Coils"/>
    </source>
</evidence>
<keyword evidence="8 13" id="KW-0267">Excision nuclease</keyword>
<evidence type="ECO:0000256" key="3">
    <source>
        <dbReference type="ARBA" id="ARBA00022490"/>
    </source>
</evidence>
<evidence type="ECO:0000313" key="20">
    <source>
        <dbReference type="EMBL" id="OBW96181.1"/>
    </source>
</evidence>
<organism evidence="20 21">
    <name type="scientific">Gallibacterium salpingitidis</name>
    <dbReference type="NCBI Taxonomy" id="505341"/>
    <lineage>
        <taxon>Bacteria</taxon>
        <taxon>Pseudomonadati</taxon>
        <taxon>Pseudomonadota</taxon>
        <taxon>Gammaproteobacteria</taxon>
        <taxon>Pasteurellales</taxon>
        <taxon>Pasteurellaceae</taxon>
        <taxon>Gallibacterium</taxon>
    </lineage>
</organism>
<dbReference type="PATRIC" id="fig|505341.3.peg.177"/>
<feature type="domain" description="Helicase ATP-binding" evidence="18">
    <location>
        <begin position="29"/>
        <end position="162"/>
    </location>
</feature>
<keyword evidence="21" id="KW-1185">Reference proteome</keyword>
<dbReference type="Gene3D" id="4.10.860.10">
    <property type="entry name" value="UVR domain"/>
    <property type="match status" value="1"/>
</dbReference>
<dbReference type="NCBIfam" id="NF003673">
    <property type="entry name" value="PRK05298.1"/>
    <property type="match status" value="1"/>
</dbReference>
<dbReference type="InterPro" id="IPR024759">
    <property type="entry name" value="UvrB_YAD/RRR_dom"/>
</dbReference>
<keyword evidence="6 13" id="KW-0228">DNA excision</keyword>
<dbReference type="Pfam" id="PF17757">
    <property type="entry name" value="UvrB_inter"/>
    <property type="match status" value="1"/>
</dbReference>
<evidence type="ECO:0000259" key="17">
    <source>
        <dbReference type="PROSITE" id="PS50151"/>
    </source>
</evidence>
<dbReference type="GO" id="GO:0009432">
    <property type="term" value="P:SOS response"/>
    <property type="evidence" value="ECO:0007669"/>
    <property type="project" value="UniProtKB-UniRule"/>
</dbReference>
<evidence type="ECO:0000256" key="2">
    <source>
        <dbReference type="ARBA" id="ARBA00008533"/>
    </source>
</evidence>
<dbReference type="GO" id="GO:0006289">
    <property type="term" value="P:nucleotide-excision repair"/>
    <property type="evidence" value="ECO:0007669"/>
    <property type="project" value="UniProtKB-UniRule"/>
</dbReference>
<dbReference type="Pfam" id="PF02151">
    <property type="entry name" value="UVR"/>
    <property type="match status" value="1"/>
</dbReference>
<comment type="caution">
    <text evidence="20">The sequence shown here is derived from an EMBL/GenBank/DDBJ whole genome shotgun (WGS) entry which is preliminary data.</text>
</comment>
<dbReference type="InterPro" id="IPR041471">
    <property type="entry name" value="UvrB_inter"/>
</dbReference>
<dbReference type="CDD" id="cd18790">
    <property type="entry name" value="SF2_C_UvrB"/>
    <property type="match status" value="1"/>
</dbReference>
<keyword evidence="7 13" id="KW-0067">ATP-binding</keyword>
<comment type="subcellular location">
    <subcellularLocation>
        <location evidence="1 13 14">Cytoplasm</location>
    </subcellularLocation>
</comment>
<dbReference type="RefSeq" id="WP_066104484.1">
    <property type="nucleotide sequence ID" value="NZ_JTJL01000003.1"/>
</dbReference>
<evidence type="ECO:0000256" key="6">
    <source>
        <dbReference type="ARBA" id="ARBA00022769"/>
    </source>
</evidence>
<dbReference type="FunFam" id="3.40.50.300:FF:000477">
    <property type="entry name" value="UvrABC system protein B"/>
    <property type="match status" value="1"/>
</dbReference>
<dbReference type="InterPro" id="IPR006935">
    <property type="entry name" value="Helicase/UvrB_N"/>
</dbReference>
<dbReference type="SUPFAM" id="SSF52540">
    <property type="entry name" value="P-loop containing nucleoside triphosphate hydrolases"/>
    <property type="match status" value="2"/>
</dbReference>
<dbReference type="InterPro" id="IPR027417">
    <property type="entry name" value="P-loop_NTPase"/>
</dbReference>
<evidence type="ECO:0000259" key="18">
    <source>
        <dbReference type="PROSITE" id="PS51192"/>
    </source>
</evidence>
<feature type="domain" description="Helicase C-terminal" evidence="19">
    <location>
        <begin position="434"/>
        <end position="596"/>
    </location>
</feature>